<evidence type="ECO:0000313" key="4">
    <source>
        <dbReference type="EMBL" id="NME67571.1"/>
    </source>
</evidence>
<evidence type="ECO:0000313" key="5">
    <source>
        <dbReference type="Proteomes" id="UP000576082"/>
    </source>
</evidence>
<accession>A0A7X9P0Z9</accession>
<organism evidence="4 5">
    <name type="scientific">Flammeovirga aprica JL-4</name>
    <dbReference type="NCBI Taxonomy" id="694437"/>
    <lineage>
        <taxon>Bacteria</taxon>
        <taxon>Pseudomonadati</taxon>
        <taxon>Bacteroidota</taxon>
        <taxon>Cytophagia</taxon>
        <taxon>Cytophagales</taxon>
        <taxon>Flammeovirgaceae</taxon>
        <taxon>Flammeovirga</taxon>
    </lineage>
</organism>
<feature type="domain" description="HIRAN" evidence="3">
    <location>
        <begin position="20"/>
        <end position="117"/>
    </location>
</feature>
<protein>
    <recommendedName>
        <fullName evidence="3">HIRAN domain-containing protein</fullName>
    </recommendedName>
</protein>
<evidence type="ECO:0000256" key="1">
    <source>
        <dbReference type="ARBA" id="ARBA00022723"/>
    </source>
</evidence>
<sequence length="122" mass="14096">MVKPFTHSEEKDLLSNLSKTLLFEGYVAGFQYYSDKDTEWGIMRQPIKLIRNTANEYDEFATAVFAGDKMIGYVPREVSKSIAEKLESEEVIEAELVEVDPSAPDQKKVLFRIWNYNYEEAT</sequence>
<dbReference type="AlphaFoldDB" id="A0A7X9P0Z9"/>
<dbReference type="RefSeq" id="WP_169655908.1">
    <property type="nucleotide sequence ID" value="NZ_JABANE010000012.1"/>
</dbReference>
<name>A0A7X9P0Z9_9BACT</name>
<dbReference type="Gene3D" id="3.30.70.2330">
    <property type="match status" value="1"/>
</dbReference>
<comment type="caution">
    <text evidence="4">The sequence shown here is derived from an EMBL/GenBank/DDBJ whole genome shotgun (WGS) entry which is preliminary data.</text>
</comment>
<reference evidence="4 5" key="1">
    <citation type="submission" date="2020-04" db="EMBL/GenBank/DDBJ databases">
        <title>Flammeovirga sp. SR4, a novel species isolated from seawater.</title>
        <authorList>
            <person name="Wang X."/>
        </authorList>
    </citation>
    <scope>NUCLEOTIDE SEQUENCE [LARGE SCALE GENOMIC DNA]</scope>
    <source>
        <strain evidence="4 5">ATCC 23126</strain>
    </source>
</reference>
<dbReference type="GO" id="GO:0008270">
    <property type="term" value="F:zinc ion binding"/>
    <property type="evidence" value="ECO:0007669"/>
    <property type="project" value="InterPro"/>
</dbReference>
<dbReference type="InterPro" id="IPR014905">
    <property type="entry name" value="HIRAN"/>
</dbReference>
<evidence type="ECO:0000259" key="3">
    <source>
        <dbReference type="SMART" id="SM00910"/>
    </source>
</evidence>
<keyword evidence="1" id="KW-0479">Metal-binding</keyword>
<dbReference type="Proteomes" id="UP000576082">
    <property type="component" value="Unassembled WGS sequence"/>
</dbReference>
<dbReference type="GO" id="GO:0003676">
    <property type="term" value="F:nucleic acid binding"/>
    <property type="evidence" value="ECO:0007669"/>
    <property type="project" value="InterPro"/>
</dbReference>
<proteinExistence type="predicted"/>
<keyword evidence="5" id="KW-1185">Reference proteome</keyword>
<gene>
    <name evidence="4" type="ORF">HHU12_06305</name>
</gene>
<evidence type="ECO:0000256" key="2">
    <source>
        <dbReference type="ARBA" id="ARBA00022801"/>
    </source>
</evidence>
<dbReference type="EMBL" id="JABANE010000012">
    <property type="protein sequence ID" value="NME67571.1"/>
    <property type="molecule type" value="Genomic_DNA"/>
</dbReference>
<dbReference type="SMART" id="SM00910">
    <property type="entry name" value="HIRAN"/>
    <property type="match status" value="1"/>
</dbReference>
<keyword evidence="2" id="KW-0378">Hydrolase</keyword>
<dbReference type="Pfam" id="PF08797">
    <property type="entry name" value="HIRAN"/>
    <property type="match status" value="1"/>
</dbReference>
<dbReference type="GO" id="GO:0016818">
    <property type="term" value="F:hydrolase activity, acting on acid anhydrides, in phosphorus-containing anhydrides"/>
    <property type="evidence" value="ECO:0007669"/>
    <property type="project" value="InterPro"/>
</dbReference>